<dbReference type="InterPro" id="IPR002018">
    <property type="entry name" value="CarbesteraseB"/>
</dbReference>
<dbReference type="SUPFAM" id="SSF53474">
    <property type="entry name" value="alpha/beta-Hydrolases"/>
    <property type="match status" value="1"/>
</dbReference>
<dbReference type="InterPro" id="IPR019826">
    <property type="entry name" value="Carboxylesterase_B_AS"/>
</dbReference>
<name>A0AAW0CKY3_9AGAR</name>
<evidence type="ECO:0000313" key="5">
    <source>
        <dbReference type="EMBL" id="KAK7040304.1"/>
    </source>
</evidence>
<dbReference type="InterPro" id="IPR050309">
    <property type="entry name" value="Type-B_Carboxylest/Lipase"/>
</dbReference>
<proteinExistence type="inferred from homology"/>
<protein>
    <recommendedName>
        <fullName evidence="3">Carboxylic ester hydrolase</fullName>
        <ecNumber evidence="3">3.1.1.-</ecNumber>
    </recommendedName>
</protein>
<dbReference type="Gene3D" id="3.40.50.1820">
    <property type="entry name" value="alpha/beta hydrolase"/>
    <property type="match status" value="1"/>
</dbReference>
<comment type="similarity">
    <text evidence="1 3">Belongs to the type-B carboxylesterase/lipase family.</text>
</comment>
<comment type="caution">
    <text evidence="5">The sequence shown here is derived from an EMBL/GenBank/DDBJ whole genome shotgun (WGS) entry which is preliminary data.</text>
</comment>
<evidence type="ECO:0000256" key="3">
    <source>
        <dbReference type="RuleBase" id="RU361235"/>
    </source>
</evidence>
<evidence type="ECO:0000313" key="6">
    <source>
        <dbReference type="Proteomes" id="UP001383192"/>
    </source>
</evidence>
<feature type="signal peptide" evidence="3">
    <location>
        <begin position="1"/>
        <end position="17"/>
    </location>
</feature>
<dbReference type="EMBL" id="JAYKXP010000037">
    <property type="protein sequence ID" value="KAK7040304.1"/>
    <property type="molecule type" value="Genomic_DNA"/>
</dbReference>
<evidence type="ECO:0000259" key="4">
    <source>
        <dbReference type="Pfam" id="PF00135"/>
    </source>
</evidence>
<dbReference type="PROSITE" id="PS00122">
    <property type="entry name" value="CARBOXYLESTERASE_B_1"/>
    <property type="match status" value="1"/>
</dbReference>
<dbReference type="InterPro" id="IPR029058">
    <property type="entry name" value="AB_hydrolase_fold"/>
</dbReference>
<dbReference type="Pfam" id="PF00135">
    <property type="entry name" value="COesterase"/>
    <property type="match status" value="1"/>
</dbReference>
<reference evidence="5 6" key="1">
    <citation type="submission" date="2024-01" db="EMBL/GenBank/DDBJ databases">
        <title>A draft genome for a cacao thread blight-causing isolate of Paramarasmius palmivorus.</title>
        <authorList>
            <person name="Baruah I.K."/>
            <person name="Bukari Y."/>
            <person name="Amoako-Attah I."/>
            <person name="Meinhardt L.W."/>
            <person name="Bailey B.A."/>
            <person name="Cohen S.P."/>
        </authorList>
    </citation>
    <scope>NUCLEOTIDE SEQUENCE [LARGE SCALE GENOMIC DNA]</scope>
    <source>
        <strain evidence="5 6">GH-12</strain>
    </source>
</reference>
<feature type="domain" description="Carboxylesterase type B" evidence="4">
    <location>
        <begin position="17"/>
        <end position="534"/>
    </location>
</feature>
<keyword evidence="3" id="KW-0732">Signal</keyword>
<gene>
    <name evidence="5" type="ORF">VNI00_009772</name>
</gene>
<dbReference type="PANTHER" id="PTHR11559">
    <property type="entry name" value="CARBOXYLESTERASE"/>
    <property type="match status" value="1"/>
</dbReference>
<dbReference type="Proteomes" id="UP001383192">
    <property type="component" value="Unassembled WGS sequence"/>
</dbReference>
<evidence type="ECO:0000256" key="2">
    <source>
        <dbReference type="ARBA" id="ARBA00022801"/>
    </source>
</evidence>
<feature type="chain" id="PRO_5043096521" description="Carboxylic ester hydrolase" evidence="3">
    <location>
        <begin position="18"/>
        <end position="544"/>
    </location>
</feature>
<dbReference type="EC" id="3.1.1.-" evidence="3"/>
<sequence length="544" mass="58818">MKHFSLLPLASLAGAATVKVGNTTVVGVDITSQGLEFFGGIPFAEPPIGNLRLKPPVLKTALNVSIFNATTFGASCLQPGLSTVDEDCLSISIFRPAGIDANASLPIMAYIYGGGFIVNSSPDLNASAIVVQSIARGTPVIYASFNYRLGPLGFPTGAEAVDQGALNLGLKDQLAALEWIQTNIAAFGGDKDKVTLFGISAGSISISTLFLNAHLEKYVRATILESGIAGTTFTFNATRRQSDWDNFVAALPECNDVAHNNTFDCLRRDDINTTHFIQAIDASLDATRELFPWVPTLDGPNGLLPDLPSKMLKQGRYSKIPFITGNCLDEGTVFTPTTIATEDELREILVANFTVFPGSSSPNLDDAVNTILKLYPDIPALGSPYNTGNETFGLGTQYKRLAAIYNDLLFQFTRRTWARAFAQAGVKTYGYEFAYPELNPAPEYGVAHGSDKSYVFGFANLPSTFVPSPSAAKVSEQIIDYWVSFATSLDPNDGLGSERPLWPQYTVDDPVLLQLNGSSTAPISDTFRNEQYEYVESKTVLFRH</sequence>
<keyword evidence="6" id="KW-1185">Reference proteome</keyword>
<keyword evidence="2 3" id="KW-0378">Hydrolase</keyword>
<organism evidence="5 6">
    <name type="scientific">Paramarasmius palmivorus</name>
    <dbReference type="NCBI Taxonomy" id="297713"/>
    <lineage>
        <taxon>Eukaryota</taxon>
        <taxon>Fungi</taxon>
        <taxon>Dikarya</taxon>
        <taxon>Basidiomycota</taxon>
        <taxon>Agaricomycotina</taxon>
        <taxon>Agaricomycetes</taxon>
        <taxon>Agaricomycetidae</taxon>
        <taxon>Agaricales</taxon>
        <taxon>Marasmiineae</taxon>
        <taxon>Marasmiaceae</taxon>
        <taxon>Paramarasmius</taxon>
    </lineage>
</organism>
<evidence type="ECO:0000256" key="1">
    <source>
        <dbReference type="ARBA" id="ARBA00005964"/>
    </source>
</evidence>
<dbReference type="AlphaFoldDB" id="A0AAW0CKY3"/>
<dbReference type="GO" id="GO:0016787">
    <property type="term" value="F:hydrolase activity"/>
    <property type="evidence" value="ECO:0007669"/>
    <property type="project" value="UniProtKB-KW"/>
</dbReference>
<accession>A0AAW0CKY3</accession>